<gene>
    <name evidence="2" type="ORF">DOTSEDRAFT_32084</name>
</gene>
<name>N1PZ96_DOTSN</name>
<feature type="region of interest" description="Disordered" evidence="1">
    <location>
        <begin position="83"/>
        <end position="129"/>
    </location>
</feature>
<keyword evidence="3" id="KW-1185">Reference proteome</keyword>
<dbReference type="HOGENOM" id="CLU_297722_0_0_1"/>
<dbReference type="Proteomes" id="UP000016933">
    <property type="component" value="Unassembled WGS sequence"/>
</dbReference>
<accession>N1PZ96</accession>
<dbReference type="eggNOG" id="ENOG502SJ90">
    <property type="taxonomic scope" value="Eukaryota"/>
</dbReference>
<dbReference type="Pfam" id="PF11917">
    <property type="entry name" value="DUF3435"/>
    <property type="match status" value="1"/>
</dbReference>
<dbReference type="PANTHER" id="PTHR37535">
    <property type="entry name" value="FLUG DOMAIN PROTEIN"/>
    <property type="match status" value="1"/>
</dbReference>
<proteinExistence type="predicted"/>
<organism evidence="2 3">
    <name type="scientific">Dothistroma septosporum (strain NZE10 / CBS 128990)</name>
    <name type="common">Red band needle blight fungus</name>
    <name type="synonym">Mycosphaerella pini</name>
    <dbReference type="NCBI Taxonomy" id="675120"/>
    <lineage>
        <taxon>Eukaryota</taxon>
        <taxon>Fungi</taxon>
        <taxon>Dikarya</taxon>
        <taxon>Ascomycota</taxon>
        <taxon>Pezizomycotina</taxon>
        <taxon>Dothideomycetes</taxon>
        <taxon>Dothideomycetidae</taxon>
        <taxon>Mycosphaerellales</taxon>
        <taxon>Mycosphaerellaceae</taxon>
        <taxon>Dothistroma</taxon>
    </lineage>
</organism>
<protein>
    <submittedName>
        <fullName evidence="2">Uncharacterized protein</fullName>
    </submittedName>
</protein>
<feature type="region of interest" description="Disordered" evidence="1">
    <location>
        <begin position="587"/>
        <end position="655"/>
    </location>
</feature>
<reference evidence="2 3" key="2">
    <citation type="journal article" date="2012" name="PLoS Pathog.">
        <title>Diverse lifestyles and strategies of plant pathogenesis encoded in the genomes of eighteen Dothideomycetes fungi.</title>
        <authorList>
            <person name="Ohm R.A."/>
            <person name="Feau N."/>
            <person name="Henrissat B."/>
            <person name="Schoch C.L."/>
            <person name="Horwitz B.A."/>
            <person name="Barry K.W."/>
            <person name="Condon B.J."/>
            <person name="Copeland A.C."/>
            <person name="Dhillon B."/>
            <person name="Glaser F."/>
            <person name="Hesse C.N."/>
            <person name="Kosti I."/>
            <person name="LaButti K."/>
            <person name="Lindquist E.A."/>
            <person name="Lucas S."/>
            <person name="Salamov A.A."/>
            <person name="Bradshaw R.E."/>
            <person name="Ciuffetti L."/>
            <person name="Hamelin R.C."/>
            <person name="Kema G.H.J."/>
            <person name="Lawrence C."/>
            <person name="Scott J.A."/>
            <person name="Spatafora J.W."/>
            <person name="Turgeon B.G."/>
            <person name="de Wit P.J.G.M."/>
            <person name="Zhong S."/>
            <person name="Goodwin S.B."/>
            <person name="Grigoriev I.V."/>
        </authorList>
    </citation>
    <scope>NUCLEOTIDE SEQUENCE [LARGE SCALE GENOMIC DNA]</scope>
    <source>
        <strain evidence="3">NZE10 / CBS 128990</strain>
    </source>
</reference>
<sequence>MNERFVHRDCLLAVASVRKRRSFSVPPSCPTSTSSSSSCSASSSPSSVVVSRSPDACRPDQLTIIRVIDQAWTEEQQAMASLTPTATLPRGHSSKQTPAQKRAARFATAQSKLTTEELTEQKRQNSTTSRRPIVVTTMHELQMARRWFTEFLQDQYPDVDVEDRYFTPNRPPPDMFLLKEYGRYLVRSRVGRITTRLSVNTMQHYMAMIVSILEAAAGHFPPRSLSGLRSELRNFVAGDLVQQEGISTAMHMKAVVHSEDLTFILSRLYSPTYLNTFPNMRTVFNLNVYICLVVDLCGRGSDIARHALRPEHMCLCWGDVAFYTFQRDDDDSFDIRAQVTVRWSKGQSHDDSAFRIIALPGLLPTTEAKQDTLRLLLVAKNGRRMATNKDMHATPVLRRMDIQHRLTKSPVQTGDMQKQIRRLGNFCGFEHRLIAYCMRRGVAYVLANQTNEENRKYLMGHKTGSKVFSAYHSKVSTIDFPAMFRSLSSRPVNAQYGMMLNQSSEAPAMLSRQGHDAVMQDEDVVATQMQMDVIRRKILEQHNSLAAAARTSEPLWDDYKAASEQRISLVQTLTRRLYAEEYEQHFAQLPTGKPAPLNSVQRRDDHSHQNDGGLDQLAATGGSNSDDHDHDHDHDDDDDDSGLFVSESQNDDERAIQSDADKTLHEAMELLDPQLRQSSGTGDESFPADFVESLIGDEPTTPPPPLEVYQDGNITQDDGDDTAQVQTLSASENTQSMRLHGLPPDVFGKGKNRVLLKGQSAYDDMNAELAGAEGDEAALCDTMLRWFNVAHPIDAFPLGEQPLPGTYDCHFCGKDLAKIHHAHEHTRACAEADATSRSKQLLQAACPPEQACQYQECGTGPAFKTFVDCGKTFSNSKDKGEHMRNHVRSMTKKNAHGSKVPTCFFGDCASNPEGGRLRRDGPDFDSPEDLLAHMWDEHCVSTLKTANATYCDYCHTWLLQPHEWYTHARVHLNDARTLVKEYGYGGMTAGRTIIPRLCPFCYHDDALPAHKRIFTFGRDAILKHLVVHLSELKNDGGCTICPCYPSMCTKVRDMDAVQMSAHLEDVHKLEVTRHWQGALQPLADVTNISQPARKARKTKKGDDAAAASKHVG</sequence>
<reference evidence="3" key="1">
    <citation type="journal article" date="2012" name="PLoS Genet.">
        <title>The genomes of the fungal plant pathogens Cladosporium fulvum and Dothistroma septosporum reveal adaptation to different hosts and lifestyles but also signatures of common ancestry.</title>
        <authorList>
            <person name="de Wit P.J.G.M."/>
            <person name="van der Burgt A."/>
            <person name="Oekmen B."/>
            <person name="Stergiopoulos I."/>
            <person name="Abd-Elsalam K.A."/>
            <person name="Aerts A.L."/>
            <person name="Bahkali A.H."/>
            <person name="Beenen H.G."/>
            <person name="Chettri P."/>
            <person name="Cox M.P."/>
            <person name="Datema E."/>
            <person name="de Vries R.P."/>
            <person name="Dhillon B."/>
            <person name="Ganley A.R."/>
            <person name="Griffiths S.A."/>
            <person name="Guo Y."/>
            <person name="Hamelin R.C."/>
            <person name="Henrissat B."/>
            <person name="Kabir M.S."/>
            <person name="Jashni M.K."/>
            <person name="Kema G."/>
            <person name="Klaubauf S."/>
            <person name="Lapidus A."/>
            <person name="Levasseur A."/>
            <person name="Lindquist E."/>
            <person name="Mehrabi R."/>
            <person name="Ohm R.A."/>
            <person name="Owen T.J."/>
            <person name="Salamov A."/>
            <person name="Schwelm A."/>
            <person name="Schijlen E."/>
            <person name="Sun H."/>
            <person name="van den Burg H.A."/>
            <person name="van Ham R.C.H.J."/>
            <person name="Zhang S."/>
            <person name="Goodwin S.B."/>
            <person name="Grigoriev I.V."/>
            <person name="Collemare J."/>
            <person name="Bradshaw R.E."/>
        </authorList>
    </citation>
    <scope>NUCLEOTIDE SEQUENCE [LARGE SCALE GENOMIC DNA]</scope>
    <source>
        <strain evidence="3">NZE10 / CBS 128990</strain>
    </source>
</reference>
<dbReference type="InterPro" id="IPR021842">
    <property type="entry name" value="DUF3435"/>
</dbReference>
<dbReference type="AlphaFoldDB" id="N1PZ96"/>
<dbReference type="EMBL" id="KB446536">
    <property type="protein sequence ID" value="EME47690.1"/>
    <property type="molecule type" value="Genomic_DNA"/>
</dbReference>
<dbReference type="OrthoDB" id="3692314at2759"/>
<feature type="region of interest" description="Disordered" evidence="1">
    <location>
        <begin position="1086"/>
        <end position="1112"/>
    </location>
</feature>
<dbReference type="PANTHER" id="PTHR37535:SF3">
    <property type="entry name" value="FLUG DOMAIN-CONTAINING PROTEIN"/>
    <property type="match status" value="1"/>
</dbReference>
<evidence type="ECO:0000313" key="2">
    <source>
        <dbReference type="EMBL" id="EME47690.1"/>
    </source>
</evidence>
<feature type="region of interest" description="Disordered" evidence="1">
    <location>
        <begin position="23"/>
        <end position="54"/>
    </location>
</feature>
<evidence type="ECO:0000313" key="3">
    <source>
        <dbReference type="Proteomes" id="UP000016933"/>
    </source>
</evidence>
<dbReference type="OMA" id="IERECKH"/>
<evidence type="ECO:0000256" key="1">
    <source>
        <dbReference type="SAM" id="MobiDB-lite"/>
    </source>
</evidence>